<gene>
    <name evidence="5" type="ORF">H9L17_10060</name>
</gene>
<dbReference type="GO" id="GO:0003677">
    <property type="term" value="F:DNA binding"/>
    <property type="evidence" value="ECO:0007669"/>
    <property type="project" value="InterPro"/>
</dbReference>
<dbReference type="KEGG" id="tbv:H9L17_10060"/>
<dbReference type="SMART" id="SM00850">
    <property type="entry name" value="LytTR"/>
    <property type="match status" value="1"/>
</dbReference>
<dbReference type="AlphaFoldDB" id="A0A7G9QQD6"/>
<dbReference type="InterPro" id="IPR001789">
    <property type="entry name" value="Sig_transdc_resp-reg_receiver"/>
</dbReference>
<dbReference type="Pfam" id="PF00072">
    <property type="entry name" value="Response_reg"/>
    <property type="match status" value="1"/>
</dbReference>
<dbReference type="InterPro" id="IPR011006">
    <property type="entry name" value="CheY-like_superfamily"/>
</dbReference>
<protein>
    <submittedName>
        <fullName evidence="5">Response regulator transcription factor</fullName>
    </submittedName>
</protein>
<evidence type="ECO:0000256" key="2">
    <source>
        <dbReference type="PROSITE-ProRule" id="PRU00169"/>
    </source>
</evidence>
<evidence type="ECO:0000259" key="3">
    <source>
        <dbReference type="PROSITE" id="PS50110"/>
    </source>
</evidence>
<dbReference type="Gene3D" id="3.40.50.2300">
    <property type="match status" value="1"/>
</dbReference>
<evidence type="ECO:0000313" key="6">
    <source>
        <dbReference type="Proteomes" id="UP000515977"/>
    </source>
</evidence>
<dbReference type="PROSITE" id="PS50110">
    <property type="entry name" value="RESPONSE_REGULATORY"/>
    <property type="match status" value="1"/>
</dbReference>
<feature type="domain" description="HTH LytTR-type" evidence="4">
    <location>
        <begin position="139"/>
        <end position="243"/>
    </location>
</feature>
<dbReference type="Gene3D" id="2.40.50.1020">
    <property type="entry name" value="LytTr DNA-binding domain"/>
    <property type="match status" value="1"/>
</dbReference>
<proteinExistence type="predicted"/>
<accession>A0A7G9QQD6</accession>
<dbReference type="Pfam" id="PF04397">
    <property type="entry name" value="LytTR"/>
    <property type="match status" value="1"/>
</dbReference>
<evidence type="ECO:0000256" key="1">
    <source>
        <dbReference type="ARBA" id="ARBA00023012"/>
    </source>
</evidence>
<sequence>MIRIAILDDEPLARAGVRARLQAHADVRVLAEYADGQGALDGLRAAPVDLAFVDVRMPGLSGLEVLALLPPAQRPLSILLTAHDGFAVRAFELRAIDYLLKPIDDARFVEALDRARELLALRAGVAPAQGTGSAGDGRIEIRIGNRIRYVDPERIDWIEADGDYARLHVGARSHLLREPLHRLAERLDPQVFLRVHRSAMVRVAMIDELQPLANRDALLRLRNGTPVRASRTYMEALLARLRRAGTGTE</sequence>
<dbReference type="EMBL" id="CP060711">
    <property type="protein sequence ID" value="QNN45561.1"/>
    <property type="molecule type" value="Genomic_DNA"/>
</dbReference>
<evidence type="ECO:0000313" key="5">
    <source>
        <dbReference type="EMBL" id="QNN45561.1"/>
    </source>
</evidence>
<feature type="modified residue" description="4-aspartylphosphate" evidence="2">
    <location>
        <position position="54"/>
    </location>
</feature>
<feature type="domain" description="Response regulatory" evidence="3">
    <location>
        <begin position="3"/>
        <end position="116"/>
    </location>
</feature>
<dbReference type="PANTHER" id="PTHR37299">
    <property type="entry name" value="TRANSCRIPTIONAL REGULATOR-RELATED"/>
    <property type="match status" value="1"/>
</dbReference>
<dbReference type="InterPro" id="IPR007492">
    <property type="entry name" value="LytTR_DNA-bd_dom"/>
</dbReference>
<dbReference type="PANTHER" id="PTHR37299:SF1">
    <property type="entry name" value="STAGE 0 SPORULATION PROTEIN A HOMOLOG"/>
    <property type="match status" value="1"/>
</dbReference>
<dbReference type="InterPro" id="IPR046947">
    <property type="entry name" value="LytR-like"/>
</dbReference>
<evidence type="ECO:0000259" key="4">
    <source>
        <dbReference type="PROSITE" id="PS50930"/>
    </source>
</evidence>
<keyword evidence="2" id="KW-0597">Phosphoprotein</keyword>
<reference evidence="5 6" key="1">
    <citation type="submission" date="2020-08" db="EMBL/GenBank/DDBJ databases">
        <title>Genome sequence of Thermomonas brevis KACC 16975T.</title>
        <authorList>
            <person name="Hyun D.-W."/>
            <person name="Bae J.-W."/>
        </authorList>
    </citation>
    <scope>NUCLEOTIDE SEQUENCE [LARGE SCALE GENOMIC DNA]</scope>
    <source>
        <strain evidence="5 6">KACC 16975</strain>
    </source>
</reference>
<dbReference type="SUPFAM" id="SSF52172">
    <property type="entry name" value="CheY-like"/>
    <property type="match status" value="1"/>
</dbReference>
<keyword evidence="1" id="KW-0902">Two-component regulatory system</keyword>
<dbReference type="GO" id="GO:0000156">
    <property type="term" value="F:phosphorelay response regulator activity"/>
    <property type="evidence" value="ECO:0007669"/>
    <property type="project" value="InterPro"/>
</dbReference>
<keyword evidence="6" id="KW-1185">Reference proteome</keyword>
<name>A0A7G9QQD6_9GAMM</name>
<dbReference type="SMART" id="SM00448">
    <property type="entry name" value="REC"/>
    <property type="match status" value="1"/>
</dbReference>
<organism evidence="5 6">
    <name type="scientific">Thermomonas brevis</name>
    <dbReference type="NCBI Taxonomy" id="215691"/>
    <lineage>
        <taxon>Bacteria</taxon>
        <taxon>Pseudomonadati</taxon>
        <taxon>Pseudomonadota</taxon>
        <taxon>Gammaproteobacteria</taxon>
        <taxon>Lysobacterales</taxon>
        <taxon>Lysobacteraceae</taxon>
        <taxon>Thermomonas</taxon>
    </lineage>
</organism>
<dbReference type="Proteomes" id="UP000515977">
    <property type="component" value="Chromosome"/>
</dbReference>
<dbReference type="RefSeq" id="WP_187569329.1">
    <property type="nucleotide sequence ID" value="NZ_CP060711.1"/>
</dbReference>
<dbReference type="PROSITE" id="PS50930">
    <property type="entry name" value="HTH_LYTTR"/>
    <property type="match status" value="1"/>
</dbReference>